<comment type="caution">
    <text evidence="1">The sequence shown here is derived from an EMBL/GenBank/DDBJ whole genome shotgun (WGS) entry which is preliminary data.</text>
</comment>
<evidence type="ECO:0000313" key="2">
    <source>
        <dbReference type="Proteomes" id="UP001461960"/>
    </source>
</evidence>
<protein>
    <submittedName>
        <fullName evidence="1">Uncharacterized protein</fullName>
    </submittedName>
</protein>
<proteinExistence type="predicted"/>
<keyword evidence="2" id="KW-1185">Reference proteome</keyword>
<dbReference type="RefSeq" id="WP_299221196.1">
    <property type="nucleotide sequence ID" value="NZ_JBDGHN010000008.1"/>
</dbReference>
<name>A0ABU9XC53_9GAMM</name>
<dbReference type="Proteomes" id="UP001461960">
    <property type="component" value="Unassembled WGS sequence"/>
</dbReference>
<gene>
    <name evidence="1" type="ORF">AAIR29_12770</name>
</gene>
<dbReference type="EMBL" id="JBDGHN010000008">
    <property type="protein sequence ID" value="MEN2752504.1"/>
    <property type="molecule type" value="Genomic_DNA"/>
</dbReference>
<organism evidence="1 2">
    <name type="scientific">Psychrobacter saeujeotis</name>
    <dbReference type="NCBI Taxonomy" id="3143436"/>
    <lineage>
        <taxon>Bacteria</taxon>
        <taxon>Pseudomonadati</taxon>
        <taxon>Pseudomonadota</taxon>
        <taxon>Gammaproteobacteria</taxon>
        <taxon>Moraxellales</taxon>
        <taxon>Moraxellaceae</taxon>
        <taxon>Psychrobacter</taxon>
    </lineage>
</organism>
<accession>A0ABU9XC53</accession>
<reference evidence="1 2" key="1">
    <citation type="submission" date="2024-05" db="EMBL/GenBank/DDBJ databases">
        <authorList>
            <person name="Kim H.-Y."/>
            <person name="Kim E."/>
            <person name="Cai Y."/>
            <person name="Yang S.-M."/>
            <person name="Lee W."/>
        </authorList>
    </citation>
    <scope>NUCLEOTIDE SEQUENCE [LARGE SCALE GENOMIC DNA]</scope>
    <source>
        <strain evidence="1 2">FBL11</strain>
    </source>
</reference>
<evidence type="ECO:0000313" key="1">
    <source>
        <dbReference type="EMBL" id="MEN2752504.1"/>
    </source>
</evidence>
<sequence length="81" mass="9040">MYQELMGSELTRAMLSRGDTQIWCAVSDNSDEEAMSDQVDNDFTARIVSFDDNGFYCTAGMAWLFAVPIKISPLTQEEAGF</sequence>